<comment type="caution">
    <text evidence="2">The sequence shown here is derived from an EMBL/GenBank/DDBJ whole genome shotgun (WGS) entry which is preliminary data.</text>
</comment>
<feature type="compositionally biased region" description="Low complexity" evidence="1">
    <location>
        <begin position="948"/>
        <end position="960"/>
    </location>
</feature>
<feature type="compositionally biased region" description="Basic and acidic residues" evidence="1">
    <location>
        <begin position="768"/>
        <end position="778"/>
    </location>
</feature>
<feature type="compositionally biased region" description="Basic and acidic residues" evidence="1">
    <location>
        <begin position="826"/>
        <end position="837"/>
    </location>
</feature>
<organism evidence="2 3">
    <name type="scientific">Sordaria brevicollis</name>
    <dbReference type="NCBI Taxonomy" id="83679"/>
    <lineage>
        <taxon>Eukaryota</taxon>
        <taxon>Fungi</taxon>
        <taxon>Dikarya</taxon>
        <taxon>Ascomycota</taxon>
        <taxon>Pezizomycotina</taxon>
        <taxon>Sordariomycetes</taxon>
        <taxon>Sordariomycetidae</taxon>
        <taxon>Sordariales</taxon>
        <taxon>Sordariaceae</taxon>
        <taxon>Sordaria</taxon>
    </lineage>
</organism>
<feature type="compositionally biased region" description="Polar residues" evidence="1">
    <location>
        <begin position="295"/>
        <end position="321"/>
    </location>
</feature>
<reference evidence="2" key="2">
    <citation type="submission" date="2023-07" db="EMBL/GenBank/DDBJ databases">
        <authorList>
            <consortium name="Lawrence Berkeley National Laboratory"/>
            <person name="Haridas S."/>
            <person name="Hensen N."/>
            <person name="Bonometti L."/>
            <person name="Westerberg I."/>
            <person name="Brannstrom I.O."/>
            <person name="Guillou S."/>
            <person name="Cros-Aarteil S."/>
            <person name="Calhoun S."/>
            <person name="Kuo A."/>
            <person name="Mondo S."/>
            <person name="Pangilinan J."/>
            <person name="Riley R."/>
            <person name="LaButti K."/>
            <person name="Andreopoulos B."/>
            <person name="Lipzen A."/>
            <person name="Chen C."/>
            <person name="Yanf M."/>
            <person name="Daum C."/>
            <person name="Ng V."/>
            <person name="Clum A."/>
            <person name="Steindorff A."/>
            <person name="Ohm R."/>
            <person name="Martin F."/>
            <person name="Silar P."/>
            <person name="Natvig D."/>
            <person name="Lalanne C."/>
            <person name="Gautier V."/>
            <person name="Ament-velasquez S.L."/>
            <person name="Kruys A."/>
            <person name="Hutchinson M.I."/>
            <person name="Powell A.J."/>
            <person name="Barry K."/>
            <person name="Miller A.N."/>
            <person name="Grigoriev I.V."/>
            <person name="Debuchy R."/>
            <person name="Gladieux P."/>
            <person name="Thoren M.H."/>
            <person name="Johannesson H."/>
        </authorList>
    </citation>
    <scope>NUCLEOTIDE SEQUENCE</scope>
    <source>
        <strain evidence="2">FGSC 1904</strain>
    </source>
</reference>
<feature type="compositionally biased region" description="Low complexity" evidence="1">
    <location>
        <begin position="356"/>
        <end position="374"/>
    </location>
</feature>
<feature type="compositionally biased region" description="Low complexity" evidence="1">
    <location>
        <begin position="270"/>
        <end position="282"/>
    </location>
</feature>
<proteinExistence type="predicted"/>
<feature type="compositionally biased region" description="Polar residues" evidence="1">
    <location>
        <begin position="339"/>
        <end position="353"/>
    </location>
</feature>
<accession>A0AAE0PKR2</accession>
<feature type="compositionally biased region" description="Polar residues" evidence="1">
    <location>
        <begin position="532"/>
        <end position="545"/>
    </location>
</feature>
<feature type="compositionally biased region" description="Basic and acidic residues" evidence="1">
    <location>
        <begin position="328"/>
        <end position="338"/>
    </location>
</feature>
<keyword evidence="3" id="KW-1185">Reference proteome</keyword>
<feature type="compositionally biased region" description="Pro residues" evidence="1">
    <location>
        <begin position="1009"/>
        <end position="1020"/>
    </location>
</feature>
<feature type="compositionally biased region" description="Polar residues" evidence="1">
    <location>
        <begin position="1040"/>
        <end position="1050"/>
    </location>
</feature>
<feature type="compositionally biased region" description="Polar residues" evidence="1">
    <location>
        <begin position="642"/>
        <end position="670"/>
    </location>
</feature>
<feature type="compositionally biased region" description="Acidic residues" evidence="1">
    <location>
        <begin position="211"/>
        <end position="223"/>
    </location>
</feature>
<feature type="region of interest" description="Disordered" evidence="1">
    <location>
        <begin position="1"/>
        <end position="60"/>
    </location>
</feature>
<feature type="compositionally biased region" description="Low complexity" evidence="1">
    <location>
        <begin position="726"/>
        <end position="738"/>
    </location>
</feature>
<gene>
    <name evidence="2" type="ORF">B0T20DRAFT_430984</name>
</gene>
<feature type="compositionally biased region" description="Polar residues" evidence="1">
    <location>
        <begin position="576"/>
        <end position="592"/>
    </location>
</feature>
<feature type="compositionally biased region" description="Low complexity" evidence="1">
    <location>
        <begin position="496"/>
        <end position="512"/>
    </location>
</feature>
<feature type="compositionally biased region" description="Polar residues" evidence="1">
    <location>
        <begin position="427"/>
        <end position="438"/>
    </location>
</feature>
<dbReference type="EMBL" id="JAUTDP010000002">
    <property type="protein sequence ID" value="KAK3401791.1"/>
    <property type="molecule type" value="Genomic_DNA"/>
</dbReference>
<feature type="compositionally biased region" description="Low complexity" evidence="1">
    <location>
        <begin position="1021"/>
        <end position="1037"/>
    </location>
</feature>
<feature type="compositionally biased region" description="Basic and acidic residues" evidence="1">
    <location>
        <begin position="439"/>
        <end position="448"/>
    </location>
</feature>
<feature type="compositionally biased region" description="Basic and acidic residues" evidence="1">
    <location>
        <begin position="41"/>
        <end position="51"/>
    </location>
</feature>
<protein>
    <submittedName>
        <fullName evidence="2">Uncharacterized protein</fullName>
    </submittedName>
</protein>
<feature type="compositionally biased region" description="Polar residues" evidence="1">
    <location>
        <begin position="1189"/>
        <end position="1210"/>
    </location>
</feature>
<name>A0AAE0PKR2_SORBR</name>
<evidence type="ECO:0000256" key="1">
    <source>
        <dbReference type="SAM" id="MobiDB-lite"/>
    </source>
</evidence>
<sequence>MNRFRKQKKAKEEAAAAARSSEDSEHSSLSGFKGFRKGKKAPVEEPKKEFDLSTALPSDDNFRTSLLMTNLSARFSMLREQDDPNTKIGKASDDSVLYPKRQSRLADFGFGAAGGGLGDIAEVESIKASSHFLRSDSITSADFDNGGSILSRGKPIEGNNLFGGRQKIYKVPAAKSGGLGGRALYADDDVALSAFQRWRISEKEKEQQGQEAEEEHEQDEEHEDLPRSESPPPMGYNRKRETTSTTSSASIMGRNSTATNSITSQPAGYVSTAPTSVTSTPVLDRSVTHKRRLYEQSTSQDGPEQSSVLSRIESFNRQRTAASGVKALGDRLGEERTLVSKTSAPQLRSVSPPITTPATGTGDSGDGAASQADPKLNFGGSPPLSPPISETGEPHPLLPIQPNDVGKATAMGVFQKPSQPYDENKYAQRQIQLQQGRETPTRRFRAESDASFATARSRESSTHRQPFEARGEPLRTQPAVEEEPASTDLDAQTTESLQAQALAALSGQLSIQRPADEEHPALRAAAAPPPLSINTSKPENPTISIEESIEPASADSPTLGPNAGLGGLVRSHLRSDSNASSIWGVTPQNNNPEPRPLDMLPEPQVSPWIAPEQEWTLAYYGNGAKPTTENQAPEAARKETPATESAPSNRSSSATDHGLSKPSNRSSNTDSELDEFASQLAEARRRVRERLTSYAESDSSRATSPVRQPELPSNKGSQSSLNPLGISILKAKSSSSSLVDRSRNTSGSQSKSLKLLGLGGTMSSSRSPTKDSFDEKETSVQAIPEKSKARQARHSSETENDNSAQSANDKEDTSNAHPGLMAFRNAKRELQKRKELEALAQQQLSTTTQSPDESSNVEPLAMQSPPPRAPGRGQTPSRDRKVHPMQYGSRGPSPERGYAMHRNSPPTHMIPGSRDRSDSEANRGRSTSQSRRLHHHMLQQDGQLAPESPRGPLRSPGLPGTNIKQSPMMPPQGYPNRGVPSPMPSPHALDRDRSKSAGNLKAGRAYPGQPSPASPMPPSPYAAGPAGSPAGTPTFGPRSRQPTASQPSSETAKRFVDKREISEPTFVMATSRMPTMDLPHGFGQEGGSRPSSRAGVPPVPTTAPPVPPINPRRRRESPRDNAEGAGLGIPRPPFANQTESMVGSDAETQSAFSVSDDEEAGKSDHRRRLRKPHIESTGRVGRALANMRENGSTFSLNKSSHSTNSPSGMF</sequence>
<feature type="compositionally biased region" description="Polar residues" evidence="1">
    <location>
        <begin position="694"/>
        <end position="706"/>
    </location>
</feature>
<feature type="compositionally biased region" description="Polar residues" evidence="1">
    <location>
        <begin position="243"/>
        <end position="266"/>
    </location>
</feature>
<reference evidence="2" key="1">
    <citation type="journal article" date="2023" name="Mol. Phylogenet. Evol.">
        <title>Genome-scale phylogeny and comparative genomics of the fungal order Sordariales.</title>
        <authorList>
            <person name="Hensen N."/>
            <person name="Bonometti L."/>
            <person name="Westerberg I."/>
            <person name="Brannstrom I.O."/>
            <person name="Guillou S."/>
            <person name="Cros-Aarteil S."/>
            <person name="Calhoun S."/>
            <person name="Haridas S."/>
            <person name="Kuo A."/>
            <person name="Mondo S."/>
            <person name="Pangilinan J."/>
            <person name="Riley R."/>
            <person name="LaButti K."/>
            <person name="Andreopoulos B."/>
            <person name="Lipzen A."/>
            <person name="Chen C."/>
            <person name="Yan M."/>
            <person name="Daum C."/>
            <person name="Ng V."/>
            <person name="Clum A."/>
            <person name="Steindorff A."/>
            <person name="Ohm R.A."/>
            <person name="Martin F."/>
            <person name="Silar P."/>
            <person name="Natvig D.O."/>
            <person name="Lalanne C."/>
            <person name="Gautier V."/>
            <person name="Ament-Velasquez S.L."/>
            <person name="Kruys A."/>
            <person name="Hutchinson M.I."/>
            <person name="Powell A.J."/>
            <person name="Barry K."/>
            <person name="Miller A.N."/>
            <person name="Grigoriev I.V."/>
            <person name="Debuchy R."/>
            <person name="Gladieux P."/>
            <person name="Hiltunen Thoren M."/>
            <person name="Johannesson H."/>
        </authorList>
    </citation>
    <scope>NUCLEOTIDE SEQUENCE</scope>
    <source>
        <strain evidence="2">FGSC 1904</strain>
    </source>
</reference>
<feature type="compositionally biased region" description="Basic and acidic residues" evidence="1">
    <location>
        <begin position="1051"/>
        <end position="1062"/>
    </location>
</feature>
<feature type="compositionally biased region" description="Pro residues" evidence="1">
    <location>
        <begin position="1097"/>
        <end position="1110"/>
    </location>
</feature>
<feature type="compositionally biased region" description="Basic and acidic residues" evidence="1">
    <location>
        <begin position="10"/>
        <end position="26"/>
    </location>
</feature>
<feature type="compositionally biased region" description="Low complexity" evidence="1">
    <location>
        <begin position="838"/>
        <end position="850"/>
    </location>
</feature>
<evidence type="ECO:0000313" key="3">
    <source>
        <dbReference type="Proteomes" id="UP001281003"/>
    </source>
</evidence>
<dbReference type="AlphaFoldDB" id="A0AAE0PKR2"/>
<dbReference type="Proteomes" id="UP001281003">
    <property type="component" value="Unassembled WGS sequence"/>
</dbReference>
<feature type="compositionally biased region" description="Low complexity" evidence="1">
    <location>
        <begin position="746"/>
        <end position="767"/>
    </location>
</feature>
<feature type="region of interest" description="Disordered" evidence="1">
    <location>
        <begin position="201"/>
        <end position="1210"/>
    </location>
</feature>
<feature type="compositionally biased region" description="Polar residues" evidence="1">
    <location>
        <begin position="1135"/>
        <end position="1153"/>
    </location>
</feature>
<feature type="compositionally biased region" description="Basic and acidic residues" evidence="1">
    <location>
        <begin position="913"/>
        <end position="923"/>
    </location>
</feature>
<evidence type="ECO:0000313" key="2">
    <source>
        <dbReference type="EMBL" id="KAK3401791.1"/>
    </source>
</evidence>
<feature type="compositionally biased region" description="Basic and acidic residues" evidence="1">
    <location>
        <begin position="456"/>
        <end position="473"/>
    </location>
</feature>